<dbReference type="EMBL" id="BSOH01000023">
    <property type="protein sequence ID" value="GLR18886.1"/>
    <property type="molecule type" value="Genomic_DNA"/>
</dbReference>
<protein>
    <recommendedName>
        <fullName evidence="1">DUF7033 domain-containing protein</fullName>
    </recommendedName>
</protein>
<sequence length="429" mass="49857">MNVVAIHTNPRPNPRLAYTIDILNDHPFVKARRLFFTIEGQGEINVSYGLAEIEGSFYIPRQELILEDVSGEYVANEYSYGDEQIYSVELASSSKSSEFYNDGQFGFDLFEAIFFHLSRYEERSLDFSAFLSNKLAFERSLLTVKAGLEKRPLVDELVAAFLEVLTGEKADYSKPTVLSHDIDFIQKFKSPFSIVRKIAGHIRHRKSMSGFPKLWKSYMDYLLRGRDGFDTFDWMISELKIDKSIYFLVGGKHKEDNEYSLKSKVVQKAFRLAKERNYIIGIHPSYESWNDIDLIRAEKEKLEHEVGIEISISRQHFLNFDISITPRLLENLGIREDSSIGFTRYVGYRCGTGLPYKLYDFVNEKAFDVVEIPLVFMDVAWLFEAIRLDNFTLPDLSKYYGSFNFHNSTFDEMEVRGINMKEHYMKIFG</sequence>
<dbReference type="RefSeq" id="WP_235292831.1">
    <property type="nucleotide sequence ID" value="NZ_BSOH01000023.1"/>
</dbReference>
<gene>
    <name evidence="2" type="ORF">GCM10007940_35020</name>
</gene>
<evidence type="ECO:0000313" key="3">
    <source>
        <dbReference type="Proteomes" id="UP001156666"/>
    </source>
</evidence>
<keyword evidence="3" id="KW-1185">Reference proteome</keyword>
<accession>A0AA37SQ49</accession>
<reference evidence="2" key="2">
    <citation type="submission" date="2023-01" db="EMBL/GenBank/DDBJ databases">
        <title>Draft genome sequence of Portibacter lacus strain NBRC 108769.</title>
        <authorList>
            <person name="Sun Q."/>
            <person name="Mori K."/>
        </authorList>
    </citation>
    <scope>NUCLEOTIDE SEQUENCE</scope>
    <source>
        <strain evidence="2">NBRC 108769</strain>
    </source>
</reference>
<name>A0AA37SQ49_9BACT</name>
<comment type="caution">
    <text evidence="2">The sequence shown here is derived from an EMBL/GenBank/DDBJ whole genome shotgun (WGS) entry which is preliminary data.</text>
</comment>
<dbReference type="AlphaFoldDB" id="A0AA37SQ49"/>
<evidence type="ECO:0000259" key="1">
    <source>
        <dbReference type="Pfam" id="PF23019"/>
    </source>
</evidence>
<dbReference type="Proteomes" id="UP001156666">
    <property type="component" value="Unassembled WGS sequence"/>
</dbReference>
<feature type="domain" description="DUF7033" evidence="1">
    <location>
        <begin position="106"/>
        <end position="187"/>
    </location>
</feature>
<dbReference type="Pfam" id="PF23019">
    <property type="entry name" value="DUF7033"/>
    <property type="match status" value="1"/>
</dbReference>
<proteinExistence type="predicted"/>
<organism evidence="2 3">
    <name type="scientific">Portibacter lacus</name>
    <dbReference type="NCBI Taxonomy" id="1099794"/>
    <lineage>
        <taxon>Bacteria</taxon>
        <taxon>Pseudomonadati</taxon>
        <taxon>Bacteroidota</taxon>
        <taxon>Saprospiria</taxon>
        <taxon>Saprospirales</taxon>
        <taxon>Haliscomenobacteraceae</taxon>
        <taxon>Portibacter</taxon>
    </lineage>
</organism>
<evidence type="ECO:0000313" key="2">
    <source>
        <dbReference type="EMBL" id="GLR18886.1"/>
    </source>
</evidence>
<dbReference type="InterPro" id="IPR054297">
    <property type="entry name" value="DUF7033"/>
</dbReference>
<reference evidence="2" key="1">
    <citation type="journal article" date="2014" name="Int. J. Syst. Evol. Microbiol.">
        <title>Complete genome sequence of Corynebacterium casei LMG S-19264T (=DSM 44701T), isolated from a smear-ripened cheese.</title>
        <authorList>
            <consortium name="US DOE Joint Genome Institute (JGI-PGF)"/>
            <person name="Walter F."/>
            <person name="Albersmeier A."/>
            <person name="Kalinowski J."/>
            <person name="Ruckert C."/>
        </authorList>
    </citation>
    <scope>NUCLEOTIDE SEQUENCE</scope>
    <source>
        <strain evidence="2">NBRC 108769</strain>
    </source>
</reference>